<accession>X1A6U3</accession>
<reference evidence="2" key="1">
    <citation type="journal article" date="2014" name="Front. Microbiol.">
        <title>High frequency of phylogenetically diverse reductive dehalogenase-homologous genes in deep subseafloor sedimentary metagenomes.</title>
        <authorList>
            <person name="Kawai M."/>
            <person name="Futagami T."/>
            <person name="Toyoda A."/>
            <person name="Takaki Y."/>
            <person name="Nishi S."/>
            <person name="Hori S."/>
            <person name="Arai W."/>
            <person name="Tsubouchi T."/>
            <person name="Morono Y."/>
            <person name="Uchiyama I."/>
            <person name="Ito T."/>
            <person name="Fujiyama A."/>
            <person name="Inagaki F."/>
            <person name="Takami H."/>
        </authorList>
    </citation>
    <scope>NUCLEOTIDE SEQUENCE</scope>
    <source>
        <strain evidence="2">Expedition CK06-06</strain>
    </source>
</reference>
<comment type="caution">
    <text evidence="2">The sequence shown here is derived from an EMBL/GenBank/DDBJ whole genome shotgun (WGS) entry which is preliminary data.</text>
</comment>
<proteinExistence type="predicted"/>
<protein>
    <submittedName>
        <fullName evidence="2">Uncharacterized protein</fullName>
    </submittedName>
</protein>
<sequence>VNNSEEGSSIKIQLFYYYFTTSTKPLENEDLKIIVYSNSVLKYEEIIKTNQTGFVNINILPSIFNLKEGNKIFYVDVNVIFNGTSYLENRTMSLSFQIQNLQYNNNNSSFYYLNIFLLSILTALITSIGLKVYKHKKEGFKLIREITFKF</sequence>
<keyword evidence="1" id="KW-1133">Transmembrane helix</keyword>
<dbReference type="AlphaFoldDB" id="X1A6U3"/>
<feature type="transmembrane region" description="Helical" evidence="1">
    <location>
        <begin position="110"/>
        <end position="133"/>
    </location>
</feature>
<evidence type="ECO:0000256" key="1">
    <source>
        <dbReference type="SAM" id="Phobius"/>
    </source>
</evidence>
<feature type="non-terminal residue" evidence="2">
    <location>
        <position position="1"/>
    </location>
</feature>
<evidence type="ECO:0000313" key="2">
    <source>
        <dbReference type="EMBL" id="GAG68493.1"/>
    </source>
</evidence>
<keyword evidence="1" id="KW-0472">Membrane</keyword>
<organism evidence="2">
    <name type="scientific">marine sediment metagenome</name>
    <dbReference type="NCBI Taxonomy" id="412755"/>
    <lineage>
        <taxon>unclassified sequences</taxon>
        <taxon>metagenomes</taxon>
        <taxon>ecological metagenomes</taxon>
    </lineage>
</organism>
<name>X1A6U3_9ZZZZ</name>
<dbReference type="EMBL" id="BART01004247">
    <property type="protein sequence ID" value="GAG68493.1"/>
    <property type="molecule type" value="Genomic_DNA"/>
</dbReference>
<gene>
    <name evidence="2" type="ORF">S01H4_10856</name>
</gene>
<keyword evidence="1" id="KW-0812">Transmembrane</keyword>